<evidence type="ECO:0000259" key="1">
    <source>
        <dbReference type="PROSITE" id="PS50914"/>
    </source>
</evidence>
<protein>
    <submittedName>
        <fullName evidence="2">BON domain-containing protein</fullName>
    </submittedName>
</protein>
<feature type="domain" description="BON" evidence="1">
    <location>
        <begin position="78"/>
        <end position="146"/>
    </location>
</feature>
<organism evidence="2 3">
    <name type="scientific">Sphingomonas changnyeongensis</name>
    <dbReference type="NCBI Taxonomy" id="2698679"/>
    <lineage>
        <taxon>Bacteria</taxon>
        <taxon>Pseudomonadati</taxon>
        <taxon>Pseudomonadota</taxon>
        <taxon>Alphaproteobacteria</taxon>
        <taxon>Sphingomonadales</taxon>
        <taxon>Sphingomonadaceae</taxon>
        <taxon>Sphingomonas</taxon>
    </lineage>
</organism>
<dbReference type="RefSeq" id="WP_160592404.1">
    <property type="nucleotide sequence ID" value="NZ_CP047895.1"/>
</dbReference>
<feature type="domain" description="BON" evidence="1">
    <location>
        <begin position="149"/>
        <end position="217"/>
    </location>
</feature>
<dbReference type="PROSITE" id="PS50914">
    <property type="entry name" value="BON"/>
    <property type="match status" value="3"/>
</dbReference>
<dbReference type="Gene3D" id="3.30.1340.30">
    <property type="match status" value="3"/>
</dbReference>
<proteinExistence type="predicted"/>
<dbReference type="InterPro" id="IPR007055">
    <property type="entry name" value="BON_dom"/>
</dbReference>
<dbReference type="EMBL" id="CP047895">
    <property type="protein sequence ID" value="QHL90476.1"/>
    <property type="molecule type" value="Genomic_DNA"/>
</dbReference>
<name>A0A7Z2NVZ1_9SPHN</name>
<dbReference type="PANTHER" id="PTHR34606">
    <property type="entry name" value="BON DOMAIN-CONTAINING PROTEIN"/>
    <property type="match status" value="1"/>
</dbReference>
<dbReference type="InterPro" id="IPR014004">
    <property type="entry name" value="Transpt-assoc_nodulatn_dom_bac"/>
</dbReference>
<dbReference type="PANTHER" id="PTHR34606:SF15">
    <property type="entry name" value="BON DOMAIN-CONTAINING PROTEIN"/>
    <property type="match status" value="1"/>
</dbReference>
<evidence type="ECO:0000313" key="3">
    <source>
        <dbReference type="Proteomes" id="UP000464468"/>
    </source>
</evidence>
<dbReference type="KEGG" id="schy:GVO57_06045"/>
<gene>
    <name evidence="2" type="ORF">GVO57_06045</name>
</gene>
<keyword evidence="3" id="KW-1185">Reference proteome</keyword>
<dbReference type="SMART" id="SM00749">
    <property type="entry name" value="BON"/>
    <property type="match status" value="3"/>
</dbReference>
<dbReference type="AlphaFoldDB" id="A0A7Z2NVZ1"/>
<reference evidence="2 3" key="1">
    <citation type="submission" date="2020-01" db="EMBL/GenBank/DDBJ databases">
        <title>Sphingomonas sp. C33 whole genome sequece.</title>
        <authorList>
            <person name="Park C."/>
        </authorList>
    </citation>
    <scope>NUCLEOTIDE SEQUENCE [LARGE SCALE GENOMIC DNA]</scope>
    <source>
        <strain evidence="2 3">C33</strain>
    </source>
</reference>
<feature type="domain" description="BON" evidence="1">
    <location>
        <begin position="3"/>
        <end position="71"/>
    </location>
</feature>
<sequence>MKTDADIQRDVQAELEWEPSLDAAGIGVAVSHGVVTLTGQVKSYAEKMVAEKAAGRVAGVRAIAEEIRVCYPSDPKTSDQEIARRVADLFDWDVMIPGKTLHVQVEHGRVTLSGTVDWEYQRRAARTAAGKINGVVGINNLIEVRKAPVARDVRDRIVAAIRRQADADGETIQVETRGNRVILSGRVKAWHERQLAERAAWATPGVGAVDDRITLAI</sequence>
<dbReference type="Proteomes" id="UP000464468">
    <property type="component" value="Chromosome"/>
</dbReference>
<evidence type="ECO:0000313" key="2">
    <source>
        <dbReference type="EMBL" id="QHL90476.1"/>
    </source>
</evidence>
<accession>A0A7Z2NVZ1</accession>
<dbReference type="InterPro" id="IPR051686">
    <property type="entry name" value="Lipoprotein_DolP"/>
</dbReference>
<dbReference type="Pfam" id="PF04972">
    <property type="entry name" value="BON"/>
    <property type="match status" value="3"/>
</dbReference>